<gene>
    <name evidence="1" type="ORF">E2C01_094495</name>
</gene>
<dbReference type="Proteomes" id="UP000324222">
    <property type="component" value="Unassembled WGS sequence"/>
</dbReference>
<protein>
    <submittedName>
        <fullName evidence="1">Uncharacterized protein</fullName>
    </submittedName>
</protein>
<proteinExistence type="predicted"/>
<name>A0A5B7K1T3_PORTR</name>
<evidence type="ECO:0000313" key="2">
    <source>
        <dbReference type="Proteomes" id="UP000324222"/>
    </source>
</evidence>
<keyword evidence="2" id="KW-1185">Reference proteome</keyword>
<accession>A0A5B7K1T3</accession>
<sequence length="167" mass="18132">MIVLKIGVDISSFHKWRRSCLCVFCSPLCFRGAPRVKGGSPVLRGSALPGTLSRCSVFSCELSCALHLSTRFIHAGLRITETIAQPSVKADVRLWPHNLFKSTSDSSCAGVIGSSPSSYTTVIAGLVTHWANSPPAHQVHIPICLSECFHRWGPRRRATVLPPTSHS</sequence>
<dbReference type="EMBL" id="VSRR010116951">
    <property type="protein sequence ID" value="MPC99098.1"/>
    <property type="molecule type" value="Genomic_DNA"/>
</dbReference>
<organism evidence="1 2">
    <name type="scientific">Portunus trituberculatus</name>
    <name type="common">Swimming crab</name>
    <name type="synonym">Neptunus trituberculatus</name>
    <dbReference type="NCBI Taxonomy" id="210409"/>
    <lineage>
        <taxon>Eukaryota</taxon>
        <taxon>Metazoa</taxon>
        <taxon>Ecdysozoa</taxon>
        <taxon>Arthropoda</taxon>
        <taxon>Crustacea</taxon>
        <taxon>Multicrustacea</taxon>
        <taxon>Malacostraca</taxon>
        <taxon>Eumalacostraca</taxon>
        <taxon>Eucarida</taxon>
        <taxon>Decapoda</taxon>
        <taxon>Pleocyemata</taxon>
        <taxon>Brachyura</taxon>
        <taxon>Eubrachyura</taxon>
        <taxon>Portunoidea</taxon>
        <taxon>Portunidae</taxon>
        <taxon>Portuninae</taxon>
        <taxon>Portunus</taxon>
    </lineage>
</organism>
<reference evidence="1 2" key="1">
    <citation type="submission" date="2019-05" db="EMBL/GenBank/DDBJ databases">
        <title>Another draft genome of Portunus trituberculatus and its Hox gene families provides insights of decapod evolution.</title>
        <authorList>
            <person name="Jeong J.-H."/>
            <person name="Song I."/>
            <person name="Kim S."/>
            <person name="Choi T."/>
            <person name="Kim D."/>
            <person name="Ryu S."/>
            <person name="Kim W."/>
        </authorList>
    </citation>
    <scope>NUCLEOTIDE SEQUENCE [LARGE SCALE GENOMIC DNA]</scope>
    <source>
        <tissue evidence="1">Muscle</tissue>
    </source>
</reference>
<evidence type="ECO:0000313" key="1">
    <source>
        <dbReference type="EMBL" id="MPC99098.1"/>
    </source>
</evidence>
<dbReference type="AlphaFoldDB" id="A0A5B7K1T3"/>
<comment type="caution">
    <text evidence="1">The sequence shown here is derived from an EMBL/GenBank/DDBJ whole genome shotgun (WGS) entry which is preliminary data.</text>
</comment>